<sequence>MGNYMLFFSSCLVFAFVPGPAMLYTISRTVAEGRAAGFRVVVGVFCGSQVHVIIAATGVASFLLTSPVLFDCLRFAGGGYFLYLGFRKLYQFWAHEFEAGKMACVRPSSFKESSLVEVLNPKSSLFYLAFIPQFLPQEADNPVLMLFVIGTLANLVMSLGDVLIVLISSKIKNHLLGGDNYEKHGRLAVSIVFLVLGGVVIFG</sequence>
<proteinExistence type="predicted"/>
<keyword evidence="3 6" id="KW-0812">Transmembrane</keyword>
<reference evidence="7 8" key="1">
    <citation type="submission" date="2019-03" db="EMBL/GenBank/DDBJ databases">
        <title>Freshwater and sediment microbial communities from various areas in North America, analyzing microbe dynamics in response to fracking.</title>
        <authorList>
            <person name="Lamendella R."/>
        </authorList>
    </citation>
    <scope>NUCLEOTIDE SEQUENCE [LARGE SCALE GENOMIC DNA]</scope>
    <source>
        <strain evidence="7 8">1_TX</strain>
    </source>
</reference>
<evidence type="ECO:0000256" key="5">
    <source>
        <dbReference type="ARBA" id="ARBA00023136"/>
    </source>
</evidence>
<name>A0A4R6HV21_9GAMM</name>
<dbReference type="GO" id="GO:0015171">
    <property type="term" value="F:amino acid transmembrane transporter activity"/>
    <property type="evidence" value="ECO:0007669"/>
    <property type="project" value="TreeGrafter"/>
</dbReference>
<dbReference type="AlphaFoldDB" id="A0A4R6HV21"/>
<keyword evidence="4 6" id="KW-1133">Transmembrane helix</keyword>
<dbReference type="EMBL" id="SNWH01000004">
    <property type="protein sequence ID" value="TDO12684.1"/>
    <property type="molecule type" value="Genomic_DNA"/>
</dbReference>
<evidence type="ECO:0000256" key="4">
    <source>
        <dbReference type="ARBA" id="ARBA00022989"/>
    </source>
</evidence>
<evidence type="ECO:0000256" key="2">
    <source>
        <dbReference type="ARBA" id="ARBA00022475"/>
    </source>
</evidence>
<comment type="subcellular location">
    <subcellularLocation>
        <location evidence="1">Cell membrane</location>
        <topology evidence="1">Multi-pass membrane protein</topology>
    </subcellularLocation>
</comment>
<feature type="transmembrane region" description="Helical" evidence="6">
    <location>
        <begin position="6"/>
        <end position="26"/>
    </location>
</feature>
<protein>
    <submittedName>
        <fullName evidence="7">Threonine/homoserine/homoserine lactone efflux protein</fullName>
    </submittedName>
</protein>
<dbReference type="GO" id="GO:0005886">
    <property type="term" value="C:plasma membrane"/>
    <property type="evidence" value="ECO:0007669"/>
    <property type="project" value="UniProtKB-SubCell"/>
</dbReference>
<dbReference type="PANTHER" id="PTHR30086:SF20">
    <property type="entry name" value="ARGININE EXPORTER PROTEIN ARGO-RELATED"/>
    <property type="match status" value="1"/>
</dbReference>
<dbReference type="PANTHER" id="PTHR30086">
    <property type="entry name" value="ARGININE EXPORTER PROTEIN ARGO"/>
    <property type="match status" value="1"/>
</dbReference>
<feature type="transmembrane region" description="Helical" evidence="6">
    <location>
        <begin position="143"/>
        <end position="167"/>
    </location>
</feature>
<dbReference type="OrthoDB" id="9804822at2"/>
<comment type="caution">
    <text evidence="7">The sequence shown here is derived from an EMBL/GenBank/DDBJ whole genome shotgun (WGS) entry which is preliminary data.</text>
</comment>
<evidence type="ECO:0000313" key="8">
    <source>
        <dbReference type="Proteomes" id="UP000295150"/>
    </source>
</evidence>
<gene>
    <name evidence="7" type="ORF">DFO68_104197</name>
</gene>
<feature type="transmembrane region" description="Helical" evidence="6">
    <location>
        <begin position="38"/>
        <end position="64"/>
    </location>
</feature>
<evidence type="ECO:0000256" key="1">
    <source>
        <dbReference type="ARBA" id="ARBA00004651"/>
    </source>
</evidence>
<dbReference type="RefSeq" id="WP_133482626.1">
    <property type="nucleotide sequence ID" value="NZ_SNWH01000004.1"/>
</dbReference>
<evidence type="ECO:0000313" key="7">
    <source>
        <dbReference type="EMBL" id="TDO12684.1"/>
    </source>
</evidence>
<organism evidence="7 8">
    <name type="scientific">Halomonas ventosae</name>
    <dbReference type="NCBI Taxonomy" id="229007"/>
    <lineage>
        <taxon>Bacteria</taxon>
        <taxon>Pseudomonadati</taxon>
        <taxon>Pseudomonadota</taxon>
        <taxon>Gammaproteobacteria</taxon>
        <taxon>Oceanospirillales</taxon>
        <taxon>Halomonadaceae</taxon>
        <taxon>Halomonas</taxon>
    </lineage>
</organism>
<evidence type="ECO:0000256" key="6">
    <source>
        <dbReference type="SAM" id="Phobius"/>
    </source>
</evidence>
<accession>A0A4R6HV21</accession>
<keyword evidence="2" id="KW-1003">Cell membrane</keyword>
<keyword evidence="8" id="KW-1185">Reference proteome</keyword>
<dbReference type="Pfam" id="PF01810">
    <property type="entry name" value="LysE"/>
    <property type="match status" value="1"/>
</dbReference>
<evidence type="ECO:0000256" key="3">
    <source>
        <dbReference type="ARBA" id="ARBA00022692"/>
    </source>
</evidence>
<keyword evidence="5 6" id="KW-0472">Membrane</keyword>
<dbReference type="InterPro" id="IPR001123">
    <property type="entry name" value="LeuE-type"/>
</dbReference>
<dbReference type="Proteomes" id="UP000295150">
    <property type="component" value="Unassembled WGS sequence"/>
</dbReference>
<feature type="transmembrane region" description="Helical" evidence="6">
    <location>
        <begin position="187"/>
        <end position="202"/>
    </location>
</feature>